<reference evidence="2 3" key="1">
    <citation type="submission" date="2019-08" db="EMBL/GenBank/DDBJ databases">
        <title>Genome of Luteibaculum oceani JCM 18817.</title>
        <authorList>
            <person name="Bowman J.P."/>
        </authorList>
    </citation>
    <scope>NUCLEOTIDE SEQUENCE [LARGE SCALE GENOMIC DNA]</scope>
    <source>
        <strain evidence="2 3">JCM 18817</strain>
    </source>
</reference>
<dbReference type="AlphaFoldDB" id="A0A5C6UR04"/>
<feature type="transmembrane region" description="Helical" evidence="1">
    <location>
        <begin position="35"/>
        <end position="57"/>
    </location>
</feature>
<feature type="transmembrane region" description="Helical" evidence="1">
    <location>
        <begin position="69"/>
        <end position="95"/>
    </location>
</feature>
<dbReference type="Proteomes" id="UP000321168">
    <property type="component" value="Unassembled WGS sequence"/>
</dbReference>
<name>A0A5C6UR04_9FLAO</name>
<accession>A0A5C6UR04</accession>
<protein>
    <submittedName>
        <fullName evidence="2">Uncharacterized protein</fullName>
    </submittedName>
</protein>
<sequence>MIQITLKQLLTVAGFTLFILVIPFIAMGISDQVNWSGMDFLVAGILVSGLGMSLAIIRNGITNKGKRLIIIALVLFTFILLWLELAVGIFGSVIAGS</sequence>
<keyword evidence="1" id="KW-0812">Transmembrane</keyword>
<feature type="transmembrane region" description="Helical" evidence="1">
    <location>
        <begin position="9"/>
        <end position="29"/>
    </location>
</feature>
<dbReference type="OrthoDB" id="9813621at2"/>
<evidence type="ECO:0000313" key="3">
    <source>
        <dbReference type="Proteomes" id="UP000321168"/>
    </source>
</evidence>
<evidence type="ECO:0000313" key="2">
    <source>
        <dbReference type="EMBL" id="TXC75647.1"/>
    </source>
</evidence>
<dbReference type="RefSeq" id="WP_147015419.1">
    <property type="nucleotide sequence ID" value="NZ_VORB01000012.1"/>
</dbReference>
<dbReference type="EMBL" id="VORB01000012">
    <property type="protein sequence ID" value="TXC75647.1"/>
    <property type="molecule type" value="Genomic_DNA"/>
</dbReference>
<organism evidence="2 3">
    <name type="scientific">Luteibaculum oceani</name>
    <dbReference type="NCBI Taxonomy" id="1294296"/>
    <lineage>
        <taxon>Bacteria</taxon>
        <taxon>Pseudomonadati</taxon>
        <taxon>Bacteroidota</taxon>
        <taxon>Flavobacteriia</taxon>
        <taxon>Flavobacteriales</taxon>
        <taxon>Luteibaculaceae</taxon>
        <taxon>Luteibaculum</taxon>
    </lineage>
</organism>
<proteinExistence type="predicted"/>
<keyword evidence="1" id="KW-1133">Transmembrane helix</keyword>
<keyword evidence="3" id="KW-1185">Reference proteome</keyword>
<gene>
    <name evidence="2" type="ORF">FRX97_11540</name>
</gene>
<keyword evidence="1" id="KW-0472">Membrane</keyword>
<comment type="caution">
    <text evidence="2">The sequence shown here is derived from an EMBL/GenBank/DDBJ whole genome shotgun (WGS) entry which is preliminary data.</text>
</comment>
<evidence type="ECO:0000256" key="1">
    <source>
        <dbReference type="SAM" id="Phobius"/>
    </source>
</evidence>